<gene>
    <name evidence="12" type="primary">fbp</name>
    <name evidence="16" type="ORF">GQ651_01910</name>
</gene>
<evidence type="ECO:0000256" key="12">
    <source>
        <dbReference type="HAMAP-Rule" id="MF_01855"/>
    </source>
</evidence>
<dbReference type="CDD" id="cd00354">
    <property type="entry name" value="FBPase"/>
    <property type="match status" value="1"/>
</dbReference>
<dbReference type="EMBL" id="WUPT01000001">
    <property type="protein sequence ID" value="MXQ06593.1"/>
    <property type="molecule type" value="Genomic_DNA"/>
</dbReference>
<reference evidence="16 17" key="2">
    <citation type="submission" date="2020-03" db="EMBL/GenBank/DDBJ databases">
        <title>Kangsaoukella pontilimi gen. nov., sp. nov., a new member of the family Rhodobacteraceae isolated from a tidal mudflat.</title>
        <authorList>
            <person name="Kim I.S."/>
        </authorList>
    </citation>
    <scope>NUCLEOTIDE SEQUENCE [LARGE SCALE GENOMIC DNA]</scope>
    <source>
        <strain evidence="16 17">GH1-50</strain>
    </source>
</reference>
<comment type="cofactor">
    <cofactor evidence="12">
        <name>Mg(2+)</name>
        <dbReference type="ChEBI" id="CHEBI:18420"/>
    </cofactor>
    <text evidence="12">Binds 2 magnesium ions per subunit.</text>
</comment>
<dbReference type="FunFam" id="3.40.190.80:FF:000011">
    <property type="entry name" value="Fructose-1,6-bisphosphatase class 1"/>
    <property type="match status" value="1"/>
</dbReference>
<dbReference type="GO" id="GO:0030388">
    <property type="term" value="P:fructose 1,6-bisphosphate metabolic process"/>
    <property type="evidence" value="ECO:0007669"/>
    <property type="project" value="TreeGrafter"/>
</dbReference>
<keyword evidence="6 12" id="KW-0378">Hydrolase</keyword>
<keyword evidence="5 12" id="KW-0479">Metal-binding</keyword>
<dbReference type="NCBIfam" id="NF006779">
    <property type="entry name" value="PRK09293.1-3"/>
    <property type="match status" value="1"/>
</dbReference>
<comment type="caution">
    <text evidence="12">Lacks conserved residue(s) required for the propagation of feature annotation.</text>
</comment>
<feature type="binding site" evidence="12">
    <location>
        <position position="209"/>
    </location>
    <ligand>
        <name>substrate</name>
    </ligand>
</feature>
<feature type="binding site" evidence="12">
    <location>
        <position position="117"/>
    </location>
    <ligand>
        <name>Mg(2+)</name>
        <dbReference type="ChEBI" id="CHEBI:18420"/>
        <label>2</label>
    </ligand>
</feature>
<evidence type="ECO:0000313" key="17">
    <source>
        <dbReference type="Proteomes" id="UP000480350"/>
    </source>
</evidence>
<organism evidence="16 17">
    <name type="scientific">Kangsaoukella pontilimi</name>
    <dbReference type="NCBI Taxonomy" id="2691042"/>
    <lineage>
        <taxon>Bacteria</taxon>
        <taxon>Pseudomonadati</taxon>
        <taxon>Pseudomonadota</taxon>
        <taxon>Alphaproteobacteria</taxon>
        <taxon>Rhodobacterales</taxon>
        <taxon>Paracoccaceae</taxon>
        <taxon>Kangsaoukella</taxon>
    </lineage>
</organism>
<feature type="binding site" evidence="12">
    <location>
        <position position="281"/>
    </location>
    <ligand>
        <name>Mg(2+)</name>
        <dbReference type="ChEBI" id="CHEBI:18420"/>
        <label>2</label>
    </ligand>
</feature>
<sequence length="344" mass="38221">MTDTSMTYMQFLLNERRRSESDRDLMTLLHGVATACKAISNSLKNGALADVLGSLESENVQGETQKKLDVIANDIFLRRCEFSGVLAAMVSEELEEIYQIPERFPKGQYVLFFDPLDGSSNIDINVSVGSIFSILRLPEVPDVITYETVLRPGVEQVAAGYALYGPSTMLVLSIGRGVDGFTLDGNIGEFRHTHSSISIPPEAAEFSINASRAQWWEPPVKRYIDDCVAGENGPRGKYFNMRWIASMVAEVHRILLRGGIFLYPIDERNSDAGGKLRLFYEANPMAFLIEQAGGAASTGRERILDVQPLTPHQRVPVILGSRDEVELVERLHKEYDEASRSSVS</sequence>
<feature type="binding site" evidence="12">
    <location>
        <position position="116"/>
    </location>
    <ligand>
        <name>Mg(2+)</name>
        <dbReference type="ChEBI" id="CHEBI:18420"/>
        <label>1</label>
    </ligand>
</feature>
<dbReference type="PIRSF" id="PIRSF500210">
    <property type="entry name" value="FBPtase"/>
    <property type="match status" value="1"/>
</dbReference>
<proteinExistence type="inferred from homology"/>
<dbReference type="Pfam" id="PF18913">
    <property type="entry name" value="FBPase_C"/>
    <property type="match status" value="1"/>
</dbReference>
<comment type="catalytic activity">
    <reaction evidence="1 12">
        <text>beta-D-fructose 1,6-bisphosphate + H2O = beta-D-fructose 6-phosphate + phosphate</text>
        <dbReference type="Rhea" id="RHEA:11064"/>
        <dbReference type="ChEBI" id="CHEBI:15377"/>
        <dbReference type="ChEBI" id="CHEBI:32966"/>
        <dbReference type="ChEBI" id="CHEBI:43474"/>
        <dbReference type="ChEBI" id="CHEBI:57634"/>
        <dbReference type="EC" id="3.1.3.11"/>
    </reaction>
</comment>
<name>A0A7C9M8C8_9RHOB</name>
<evidence type="ECO:0000256" key="2">
    <source>
        <dbReference type="ARBA" id="ARBA00010941"/>
    </source>
</evidence>
<evidence type="ECO:0000256" key="10">
    <source>
        <dbReference type="ARBA" id="ARBA00072069"/>
    </source>
</evidence>
<evidence type="ECO:0000256" key="13">
    <source>
        <dbReference type="RuleBase" id="RU000508"/>
    </source>
</evidence>
<dbReference type="Gene3D" id="3.40.190.80">
    <property type="match status" value="1"/>
</dbReference>
<feature type="binding site" evidence="12">
    <location>
        <begin position="117"/>
        <end position="120"/>
    </location>
    <ligand>
        <name>substrate</name>
    </ligand>
</feature>
<feature type="binding site" evidence="12">
    <location>
        <position position="275"/>
    </location>
    <ligand>
        <name>substrate</name>
    </ligand>
</feature>
<feature type="domain" description="Fructose-1-6-bisphosphatase class I N-terminal" evidence="14">
    <location>
        <begin position="7"/>
        <end position="194"/>
    </location>
</feature>
<evidence type="ECO:0000256" key="9">
    <source>
        <dbReference type="ARBA" id="ARBA00024331"/>
    </source>
</evidence>
<dbReference type="InterPro" id="IPR028343">
    <property type="entry name" value="FBPtase"/>
</dbReference>
<evidence type="ECO:0000256" key="6">
    <source>
        <dbReference type="ARBA" id="ARBA00022801"/>
    </source>
</evidence>
<dbReference type="PIRSF" id="PIRSF000904">
    <property type="entry name" value="FBPtase_SBPase"/>
    <property type="match status" value="1"/>
</dbReference>
<dbReference type="InterPro" id="IPR033391">
    <property type="entry name" value="FBPase_N"/>
</dbReference>
<dbReference type="GO" id="GO:0005829">
    <property type="term" value="C:cytosol"/>
    <property type="evidence" value="ECO:0007669"/>
    <property type="project" value="TreeGrafter"/>
</dbReference>
<dbReference type="FunFam" id="3.30.540.10:FF:000002">
    <property type="entry name" value="Fructose-1,6-bisphosphatase class 1"/>
    <property type="match status" value="1"/>
</dbReference>
<feature type="domain" description="Fructose-1-6-bisphosphatase class 1 C-terminal" evidence="15">
    <location>
        <begin position="199"/>
        <end position="332"/>
    </location>
</feature>
<dbReference type="PANTHER" id="PTHR11556:SF35">
    <property type="entry name" value="SEDOHEPTULOSE-1,7-BISPHOSPHATASE, CHLOROPLASTIC"/>
    <property type="match status" value="1"/>
</dbReference>
<keyword evidence="7 12" id="KW-0460">Magnesium</keyword>
<dbReference type="RefSeq" id="WP_160762523.1">
    <property type="nucleotide sequence ID" value="NZ_WUPT01000001.1"/>
</dbReference>
<evidence type="ECO:0000256" key="11">
    <source>
        <dbReference type="ARBA" id="ARBA00081210"/>
    </source>
</evidence>
<comment type="pathway">
    <text evidence="9">Carbohydrate biosynthesis.</text>
</comment>
<evidence type="ECO:0000256" key="1">
    <source>
        <dbReference type="ARBA" id="ARBA00001273"/>
    </source>
</evidence>
<dbReference type="GO" id="GO:0042132">
    <property type="term" value="F:fructose 1,6-bisphosphate 1-phosphatase activity"/>
    <property type="evidence" value="ECO:0007669"/>
    <property type="project" value="UniProtKB-UniRule"/>
</dbReference>
<dbReference type="HAMAP" id="MF_01855">
    <property type="entry name" value="FBPase_class1"/>
    <property type="match status" value="1"/>
</dbReference>
<evidence type="ECO:0000259" key="14">
    <source>
        <dbReference type="Pfam" id="PF00316"/>
    </source>
</evidence>
<comment type="subunit">
    <text evidence="12">Homotetramer.</text>
</comment>
<dbReference type="InterPro" id="IPR044015">
    <property type="entry name" value="FBPase_C_dom"/>
</dbReference>
<evidence type="ECO:0000256" key="7">
    <source>
        <dbReference type="ARBA" id="ARBA00022842"/>
    </source>
</evidence>
<keyword evidence="17" id="KW-1185">Reference proteome</keyword>
<comment type="subcellular location">
    <subcellularLocation>
        <location evidence="12">Cytoplasm</location>
    </subcellularLocation>
</comment>
<reference evidence="16 17" key="1">
    <citation type="submission" date="2019-12" db="EMBL/GenBank/DDBJ databases">
        <authorList>
            <person name="Lee S.D."/>
        </authorList>
    </citation>
    <scope>NUCLEOTIDE SEQUENCE [LARGE SCALE GENOMIC DNA]</scope>
    <source>
        <strain evidence="16 17">GH1-50</strain>
    </source>
</reference>
<dbReference type="GO" id="GO:0005986">
    <property type="term" value="P:sucrose biosynthetic process"/>
    <property type="evidence" value="ECO:0007669"/>
    <property type="project" value="TreeGrafter"/>
</dbReference>
<dbReference type="NCBIfam" id="NF006780">
    <property type="entry name" value="PRK09293.1-4"/>
    <property type="match status" value="1"/>
</dbReference>
<keyword evidence="4 12" id="KW-0963">Cytoplasm</keyword>
<dbReference type="PANTHER" id="PTHR11556">
    <property type="entry name" value="FRUCTOSE-1,6-BISPHOSPHATASE-RELATED"/>
    <property type="match status" value="1"/>
</dbReference>
<feature type="binding site" evidence="12">
    <location>
        <position position="114"/>
    </location>
    <ligand>
        <name>Mg(2+)</name>
        <dbReference type="ChEBI" id="CHEBI:18420"/>
        <label>1</label>
    </ligand>
</feature>
<dbReference type="Pfam" id="PF00316">
    <property type="entry name" value="FBPase"/>
    <property type="match status" value="1"/>
</dbReference>
<dbReference type="GO" id="GO:0006000">
    <property type="term" value="P:fructose metabolic process"/>
    <property type="evidence" value="ECO:0007669"/>
    <property type="project" value="TreeGrafter"/>
</dbReference>
<dbReference type="Gene3D" id="3.30.540.10">
    <property type="entry name" value="Fructose-1,6-Bisphosphatase, subunit A, domain 1"/>
    <property type="match status" value="1"/>
</dbReference>
<dbReference type="GO" id="GO:0006002">
    <property type="term" value="P:fructose 6-phosphate metabolic process"/>
    <property type="evidence" value="ECO:0007669"/>
    <property type="project" value="TreeGrafter"/>
</dbReference>
<evidence type="ECO:0000256" key="8">
    <source>
        <dbReference type="ARBA" id="ARBA00023277"/>
    </source>
</evidence>
<evidence type="ECO:0000256" key="4">
    <source>
        <dbReference type="ARBA" id="ARBA00022490"/>
    </source>
</evidence>
<comment type="similarity">
    <text evidence="2 12 13">Belongs to the FBPase class 1 family.</text>
</comment>
<dbReference type="GO" id="GO:0006094">
    <property type="term" value="P:gluconeogenesis"/>
    <property type="evidence" value="ECO:0007669"/>
    <property type="project" value="UniProtKB-UniRule"/>
</dbReference>
<dbReference type="AlphaFoldDB" id="A0A7C9M8C8"/>
<dbReference type="InterPro" id="IPR000146">
    <property type="entry name" value="FBPase_class-1"/>
</dbReference>
<evidence type="ECO:0000259" key="15">
    <source>
        <dbReference type="Pfam" id="PF18913"/>
    </source>
</evidence>
<protein>
    <recommendedName>
        <fullName evidence="10 12">Fructose-1,6-bisphosphatase class 1</fullName>
        <shortName evidence="12">FBPase class 1</shortName>
        <ecNumber evidence="3 12">3.1.3.11</ecNumber>
    </recommendedName>
    <alternativeName>
        <fullName evidence="11 12">D-fructose-1,6-bisphosphate 1-phosphohydrolase class 1</fullName>
    </alternativeName>
</protein>
<dbReference type="GO" id="GO:0000287">
    <property type="term" value="F:magnesium ion binding"/>
    <property type="evidence" value="ECO:0007669"/>
    <property type="project" value="UniProtKB-UniRule"/>
</dbReference>
<feature type="binding site" evidence="12">
    <location>
        <position position="114"/>
    </location>
    <ligand>
        <name>Mg(2+)</name>
        <dbReference type="ChEBI" id="CHEBI:18420"/>
        <label>2</label>
    </ligand>
</feature>
<dbReference type="Proteomes" id="UP000480350">
    <property type="component" value="Unassembled WGS sequence"/>
</dbReference>
<evidence type="ECO:0000256" key="3">
    <source>
        <dbReference type="ARBA" id="ARBA00013093"/>
    </source>
</evidence>
<dbReference type="SUPFAM" id="SSF56655">
    <property type="entry name" value="Carbohydrate phosphatase"/>
    <property type="match status" value="1"/>
</dbReference>
<keyword evidence="8 12" id="KW-0119">Carbohydrate metabolism</keyword>
<evidence type="ECO:0000313" key="16">
    <source>
        <dbReference type="EMBL" id="MXQ06593.1"/>
    </source>
</evidence>
<dbReference type="EC" id="3.1.3.11" evidence="3 12"/>
<comment type="caution">
    <text evidence="16">The sequence shown here is derived from an EMBL/GenBank/DDBJ whole genome shotgun (WGS) entry which is preliminary data.</text>
</comment>
<dbReference type="PRINTS" id="PR00115">
    <property type="entry name" value="F16BPHPHTASE"/>
</dbReference>
<evidence type="ECO:0000256" key="5">
    <source>
        <dbReference type="ARBA" id="ARBA00022723"/>
    </source>
</evidence>
<feature type="binding site" evidence="12">
    <location>
        <position position="92"/>
    </location>
    <ligand>
        <name>Mg(2+)</name>
        <dbReference type="ChEBI" id="CHEBI:18420"/>
        <label>1</label>
    </ligand>
</feature>
<accession>A0A7C9M8C8</accession>